<comment type="caution">
    <text evidence="3">The sequence shown here is derived from an EMBL/GenBank/DDBJ whole genome shotgun (WGS) entry which is preliminary data.</text>
</comment>
<evidence type="ECO:0000256" key="1">
    <source>
        <dbReference type="SAM" id="Coils"/>
    </source>
</evidence>
<accession>A0A7X8SM88</accession>
<keyword evidence="1" id="KW-0175">Coiled coil</keyword>
<dbReference type="AlphaFoldDB" id="A0A7X8SM88"/>
<keyword evidence="2" id="KW-0812">Transmembrane</keyword>
<keyword evidence="2" id="KW-0472">Membrane</keyword>
<organism evidence="3 4">
    <name type="scientific">Flammeovirga agarivorans</name>
    <dbReference type="NCBI Taxonomy" id="2726742"/>
    <lineage>
        <taxon>Bacteria</taxon>
        <taxon>Pseudomonadati</taxon>
        <taxon>Bacteroidota</taxon>
        <taxon>Cytophagia</taxon>
        <taxon>Cytophagales</taxon>
        <taxon>Flammeovirgaceae</taxon>
        <taxon>Flammeovirga</taxon>
    </lineage>
</organism>
<dbReference type="Proteomes" id="UP000585050">
    <property type="component" value="Unassembled WGS sequence"/>
</dbReference>
<evidence type="ECO:0000313" key="4">
    <source>
        <dbReference type="Proteomes" id="UP000585050"/>
    </source>
</evidence>
<reference evidence="3 4" key="1">
    <citation type="submission" date="2020-04" db="EMBL/GenBank/DDBJ databases">
        <title>Flammeovirga sp. SR4, a novel species isolated from seawater.</title>
        <authorList>
            <person name="Wang X."/>
        </authorList>
    </citation>
    <scope>NUCLEOTIDE SEQUENCE [LARGE SCALE GENOMIC DNA]</scope>
    <source>
        <strain evidence="3 4">SR4</strain>
    </source>
</reference>
<name>A0A7X8SM88_9BACT</name>
<sequence>MALLFYLIVFICLVYSVLTVVPQLRKNYPVLNPKLGGLSFAAAFFIIVMSNAIMWAEPGYQYFVTYPNGQKSAIMTEGYHFTWFGKVQPWSKYIDITTEDVSDDDNSSMKPVPIRFIDQVTALGYPSVRVQMPNTEEAFIDVAVKFRSQENLVAMTLIPTIREQLVNTGYMYAAQDYISGDAQSFRQTFEEQLKYGSYEVRKIEVADTLFDNSIQQESREIKEVRTKYLVEKIADDNGRFKRIPNEISENHILISQVVLPSIDMESSFKKRLENQRDESAKRQLEIQRIETAKAAQSRIIAEGERDKAEERVKREKEQVSSLIAIETQLKQEETNKKLAKIKFETAQLEAKTEKVLAETKAYANRQLVSSGLTPEQKSYWEYRRDSVKWANISKIKLPEQYFAGQGNSKGGDLLQSILAAQIATKGK</sequence>
<gene>
    <name evidence="3" type="ORF">HGP29_16155</name>
</gene>
<evidence type="ECO:0000313" key="3">
    <source>
        <dbReference type="EMBL" id="NLR92753.1"/>
    </source>
</evidence>
<protein>
    <recommendedName>
        <fullName evidence="5">Band 7 domain-containing protein</fullName>
    </recommendedName>
</protein>
<feature type="transmembrane region" description="Helical" evidence="2">
    <location>
        <begin position="35"/>
        <end position="56"/>
    </location>
</feature>
<feature type="coiled-coil region" evidence="1">
    <location>
        <begin position="298"/>
        <end position="349"/>
    </location>
</feature>
<keyword evidence="4" id="KW-1185">Reference proteome</keyword>
<keyword evidence="2" id="KW-1133">Transmembrane helix</keyword>
<evidence type="ECO:0000256" key="2">
    <source>
        <dbReference type="SAM" id="Phobius"/>
    </source>
</evidence>
<evidence type="ECO:0008006" key="5">
    <source>
        <dbReference type="Google" id="ProtNLM"/>
    </source>
</evidence>
<dbReference type="EMBL" id="JABAIL010000005">
    <property type="protein sequence ID" value="NLR92753.1"/>
    <property type="molecule type" value="Genomic_DNA"/>
</dbReference>
<proteinExistence type="predicted"/>
<dbReference type="RefSeq" id="WP_168883474.1">
    <property type="nucleotide sequence ID" value="NZ_JABAIL010000005.1"/>
</dbReference>